<keyword evidence="2" id="KW-1185">Reference proteome</keyword>
<organism evidence="1 2">
    <name type="scientific">Chenopodium quinoa</name>
    <name type="common">Quinoa</name>
    <dbReference type="NCBI Taxonomy" id="63459"/>
    <lineage>
        <taxon>Eukaryota</taxon>
        <taxon>Viridiplantae</taxon>
        <taxon>Streptophyta</taxon>
        <taxon>Embryophyta</taxon>
        <taxon>Tracheophyta</taxon>
        <taxon>Spermatophyta</taxon>
        <taxon>Magnoliopsida</taxon>
        <taxon>eudicotyledons</taxon>
        <taxon>Gunneridae</taxon>
        <taxon>Pentapetalae</taxon>
        <taxon>Caryophyllales</taxon>
        <taxon>Chenopodiaceae</taxon>
        <taxon>Chenopodioideae</taxon>
        <taxon>Atripliceae</taxon>
        <taxon>Chenopodium</taxon>
    </lineage>
</organism>
<evidence type="ECO:0000313" key="1">
    <source>
        <dbReference type="EnsemblPlants" id="AUR62042731-RA:cds"/>
    </source>
</evidence>
<protein>
    <recommendedName>
        <fullName evidence="3">Reverse transcriptase zinc-binding domain-containing protein</fullName>
    </recommendedName>
</protein>
<dbReference type="Gramene" id="AUR62042731-RA">
    <property type="protein sequence ID" value="AUR62042731-RA:cds"/>
    <property type="gene ID" value="AUR62042731"/>
</dbReference>
<dbReference type="EnsemblPlants" id="AUR62042731-RA">
    <property type="protein sequence ID" value="AUR62042731-RA:cds"/>
    <property type="gene ID" value="AUR62042731"/>
</dbReference>
<dbReference type="PANTHER" id="PTHR36617:SF15">
    <property type="entry name" value="REVERSE TRANSCRIPTASE ZINC-BINDING DOMAIN-CONTAINING PROTEIN"/>
    <property type="match status" value="1"/>
</dbReference>
<proteinExistence type="predicted"/>
<evidence type="ECO:0000313" key="2">
    <source>
        <dbReference type="Proteomes" id="UP000596660"/>
    </source>
</evidence>
<dbReference type="Proteomes" id="UP000596660">
    <property type="component" value="Unplaced"/>
</dbReference>
<dbReference type="AlphaFoldDB" id="A0A803N9U7"/>
<evidence type="ECO:0008006" key="3">
    <source>
        <dbReference type="Google" id="ProtNLM"/>
    </source>
</evidence>
<name>A0A803N9U7_CHEQI</name>
<reference evidence="1" key="1">
    <citation type="journal article" date="2017" name="Nature">
        <title>The genome of Chenopodium quinoa.</title>
        <authorList>
            <person name="Jarvis D.E."/>
            <person name="Ho Y.S."/>
            <person name="Lightfoot D.J."/>
            <person name="Schmoeckel S.M."/>
            <person name="Li B."/>
            <person name="Borm T.J.A."/>
            <person name="Ohyanagi H."/>
            <person name="Mineta K."/>
            <person name="Michell C.T."/>
            <person name="Saber N."/>
            <person name="Kharbatia N.M."/>
            <person name="Rupper R.R."/>
            <person name="Sharp A.R."/>
            <person name="Dally N."/>
            <person name="Boughton B.A."/>
            <person name="Woo Y.H."/>
            <person name="Gao G."/>
            <person name="Schijlen E.G.W.M."/>
            <person name="Guo X."/>
            <person name="Momin A.A."/>
            <person name="Negrao S."/>
            <person name="Al-Babili S."/>
            <person name="Gehring C."/>
            <person name="Roessner U."/>
            <person name="Jung C."/>
            <person name="Murphy K."/>
            <person name="Arold S.T."/>
            <person name="Gojobori T."/>
            <person name="van der Linden C.G."/>
            <person name="van Loo E.N."/>
            <person name="Jellen E.N."/>
            <person name="Maughan P.J."/>
            <person name="Tester M."/>
        </authorList>
    </citation>
    <scope>NUCLEOTIDE SEQUENCE [LARGE SCALE GENOMIC DNA]</scope>
    <source>
        <strain evidence="1">cv. PI 614886</strain>
    </source>
</reference>
<accession>A0A803N9U7</accession>
<sequence>MSINLKNYYIHWLALHPEPSTDLQLPYDGEIPPEDPELYNELSLRWASFTDSSVSEWRKERWDRHGIKNPIYDQYFYFHNACKIHEFVDIKNKMDEIVQDPNMGDVCYWKGAKSGGFSVKPAMQLIKDDDMVTKDPEWNLAWKTPVQQRIRAFLWQIFHDKVLCNANKKLRHLINDPRTEIKKIPLGEDPWVWHLTKIGECSVRSAYFALLKAGKSAATSSSSSLCTDIWSVQTYGSISGRHMSPQGQELWLASSP</sequence>
<reference evidence="1" key="2">
    <citation type="submission" date="2021-03" db="UniProtKB">
        <authorList>
            <consortium name="EnsemblPlants"/>
        </authorList>
    </citation>
    <scope>IDENTIFICATION</scope>
</reference>
<dbReference type="PANTHER" id="PTHR36617">
    <property type="entry name" value="PROTEIN, PUTATIVE-RELATED"/>
    <property type="match status" value="1"/>
</dbReference>